<dbReference type="GeneID" id="18248803"/>
<protein>
    <recommendedName>
        <fullName evidence="7">Major facilitator superfamily (MFS) profile domain-containing protein</fullName>
    </recommendedName>
</protein>
<feature type="compositionally biased region" description="Basic and acidic residues" evidence="5">
    <location>
        <begin position="1"/>
        <end position="25"/>
    </location>
</feature>
<dbReference type="GO" id="GO:0022857">
    <property type="term" value="F:transmembrane transporter activity"/>
    <property type="evidence" value="ECO:0007669"/>
    <property type="project" value="InterPro"/>
</dbReference>
<feature type="transmembrane region" description="Helical" evidence="6">
    <location>
        <begin position="54"/>
        <end position="77"/>
    </location>
</feature>
<feature type="domain" description="Major facilitator superfamily (MFS) profile" evidence="7">
    <location>
        <begin position="55"/>
        <end position="476"/>
    </location>
</feature>
<dbReference type="PROSITE" id="PS50850">
    <property type="entry name" value="MFS"/>
    <property type="match status" value="1"/>
</dbReference>
<feature type="transmembrane region" description="Helical" evidence="6">
    <location>
        <begin position="144"/>
        <end position="167"/>
    </location>
</feature>
<evidence type="ECO:0000256" key="4">
    <source>
        <dbReference type="ARBA" id="ARBA00023136"/>
    </source>
</evidence>
<feature type="transmembrane region" description="Helical" evidence="6">
    <location>
        <begin position="451"/>
        <end position="471"/>
    </location>
</feature>
<dbReference type="Gene3D" id="1.20.1250.20">
    <property type="entry name" value="MFS general substrate transporter like domains"/>
    <property type="match status" value="1"/>
</dbReference>
<feature type="transmembrane region" description="Helical" evidence="6">
    <location>
        <begin position="423"/>
        <end position="445"/>
    </location>
</feature>
<proteinExistence type="predicted"/>
<dbReference type="EMBL" id="GL996515">
    <property type="protein sequence ID" value="EGV64791.1"/>
    <property type="molecule type" value="Genomic_DNA"/>
</dbReference>
<feature type="transmembrane region" description="Helical" evidence="6">
    <location>
        <begin position="380"/>
        <end position="402"/>
    </location>
</feature>
<dbReference type="Pfam" id="PF07690">
    <property type="entry name" value="MFS_1"/>
    <property type="match status" value="1"/>
</dbReference>
<evidence type="ECO:0000313" key="9">
    <source>
        <dbReference type="Proteomes" id="UP000000707"/>
    </source>
</evidence>
<keyword evidence="9" id="KW-1185">Reference proteome</keyword>
<dbReference type="Proteomes" id="UP000000707">
    <property type="component" value="Unassembled WGS sequence"/>
</dbReference>
<feature type="transmembrane region" description="Helical" evidence="6">
    <location>
        <begin position="120"/>
        <end position="138"/>
    </location>
</feature>
<dbReference type="KEGG" id="cten:18248803"/>
<dbReference type="GO" id="GO:0005886">
    <property type="term" value="C:plasma membrane"/>
    <property type="evidence" value="ECO:0007669"/>
    <property type="project" value="TreeGrafter"/>
</dbReference>
<gene>
    <name evidence="8" type="ORF">CANTEDRAFT_120789</name>
</gene>
<dbReference type="PANTHER" id="PTHR23502:SF64">
    <property type="entry name" value="TRANSPORTER, PUTATIVE (AFU_ORTHOLOGUE AFUA_3G11760)-RELATED"/>
    <property type="match status" value="1"/>
</dbReference>
<evidence type="ECO:0000259" key="7">
    <source>
        <dbReference type="PROSITE" id="PS50850"/>
    </source>
</evidence>
<comment type="subcellular location">
    <subcellularLocation>
        <location evidence="1">Membrane</location>
        <topology evidence="1">Multi-pass membrane protein</topology>
    </subcellularLocation>
</comment>
<accession>G3B0S6</accession>
<organism evidence="9">
    <name type="scientific">Candida tenuis (strain ATCC 10573 / BCRC 21748 / CBS 615 / JCM 9827 / NBRC 10315 / NRRL Y-1498 / VKM Y-70)</name>
    <name type="common">Yeast</name>
    <name type="synonym">Yamadazyma tenuis</name>
    <dbReference type="NCBI Taxonomy" id="590646"/>
    <lineage>
        <taxon>Eukaryota</taxon>
        <taxon>Fungi</taxon>
        <taxon>Dikarya</taxon>
        <taxon>Ascomycota</taxon>
        <taxon>Saccharomycotina</taxon>
        <taxon>Pichiomycetes</taxon>
        <taxon>Debaryomycetaceae</taxon>
        <taxon>Yamadazyma</taxon>
    </lineage>
</organism>
<evidence type="ECO:0000256" key="6">
    <source>
        <dbReference type="SAM" id="Phobius"/>
    </source>
</evidence>
<dbReference type="PANTHER" id="PTHR23502">
    <property type="entry name" value="MAJOR FACILITATOR SUPERFAMILY"/>
    <property type="match status" value="1"/>
</dbReference>
<feature type="transmembrane region" description="Helical" evidence="6">
    <location>
        <begin position="179"/>
        <end position="203"/>
    </location>
</feature>
<dbReference type="RefSeq" id="XP_006685597.1">
    <property type="nucleotide sequence ID" value="XM_006685534.1"/>
</dbReference>
<evidence type="ECO:0000256" key="5">
    <source>
        <dbReference type="SAM" id="MobiDB-lite"/>
    </source>
</evidence>
<evidence type="ECO:0000313" key="8">
    <source>
        <dbReference type="EMBL" id="EGV64791.1"/>
    </source>
</evidence>
<feature type="region of interest" description="Disordered" evidence="5">
    <location>
        <begin position="1"/>
        <end position="34"/>
    </location>
</feature>
<keyword evidence="4 6" id="KW-0472">Membrane</keyword>
<feature type="transmembrane region" description="Helical" evidence="6">
    <location>
        <begin position="353"/>
        <end position="374"/>
    </location>
</feature>
<reference evidence="8 9" key="1">
    <citation type="journal article" date="2011" name="Proc. Natl. Acad. Sci. U.S.A.">
        <title>Comparative genomics of xylose-fermenting fungi for enhanced biofuel production.</title>
        <authorList>
            <person name="Wohlbach D.J."/>
            <person name="Kuo A."/>
            <person name="Sato T.K."/>
            <person name="Potts K.M."/>
            <person name="Salamov A.A."/>
            <person name="LaButti K.M."/>
            <person name="Sun H."/>
            <person name="Clum A."/>
            <person name="Pangilinan J.L."/>
            <person name="Lindquist E.A."/>
            <person name="Lucas S."/>
            <person name="Lapidus A."/>
            <person name="Jin M."/>
            <person name="Gunawan C."/>
            <person name="Balan V."/>
            <person name="Dale B.E."/>
            <person name="Jeffries T.W."/>
            <person name="Zinkel R."/>
            <person name="Barry K.W."/>
            <person name="Grigoriev I.V."/>
            <person name="Gasch A.P."/>
        </authorList>
    </citation>
    <scope>NUCLEOTIDE SEQUENCE [LARGE SCALE GENOMIC DNA]</scope>
    <source>
        <strain evidence="9">ATCC 10573 / BCRC 21748 / CBS 615 / JCM 9827 / NBRC 10315 / NRRL Y-1498 / VKM Y-70</strain>
    </source>
</reference>
<evidence type="ECO:0000256" key="3">
    <source>
        <dbReference type="ARBA" id="ARBA00022989"/>
    </source>
</evidence>
<evidence type="ECO:0000256" key="2">
    <source>
        <dbReference type="ARBA" id="ARBA00022692"/>
    </source>
</evidence>
<dbReference type="OrthoDB" id="3066029at2759"/>
<dbReference type="AlphaFoldDB" id="G3B0S6"/>
<name>G3B0S6_CANTC</name>
<dbReference type="InterPro" id="IPR036259">
    <property type="entry name" value="MFS_trans_sf"/>
</dbReference>
<feature type="transmembrane region" description="Helical" evidence="6">
    <location>
        <begin position="311"/>
        <end position="332"/>
    </location>
</feature>
<sequence length="483" mass="53133">MSVVDTKDLEKQTDEPEAGEEKQGSSDDASSSDYMVISDDDPKYTRFSPRRKSLFVFIISLAVFLAPSSTVAFLPAISNIAEEFGTTQTIINISNACYCVMMAISPCVTSPLGDIYGRRIMFLICCFGFTVSTILVAVSQNLAMFIVFRLCSAFFGVAFFPLGGSIVSDIYIPKERGNAMGWTLSGSQLGPAFAPCIGGVIITYTTWRVIFWVLAGVGGVALGTAFVFLKETATVKKCEVYKKEHPGKNQIGRFVWVPYNPFQVVRAFKYPNLILGGYMSMTLLYNMYGLLTPIRNVIDPRFNLTTPVYGSLFYLAPGMGYLIGSLVGGKWADYYVRKFEKMRGERIPEDRLRSTYVSFGFVLPVSVLIFGWSIDKEVGGMALPIITLFFNGVAQTFCFPSINAYCVDCLPHLGGDAIASNYFARYIAGAVGSATCLMQINTIGVGWTNTISSFLLFSGFCCTLVLIRFGGKMRENVTKNMKS</sequence>
<dbReference type="eggNOG" id="KOG0255">
    <property type="taxonomic scope" value="Eukaryota"/>
</dbReference>
<dbReference type="SUPFAM" id="SSF103473">
    <property type="entry name" value="MFS general substrate transporter"/>
    <property type="match status" value="1"/>
</dbReference>
<keyword evidence="3 6" id="KW-1133">Transmembrane helix</keyword>
<feature type="transmembrane region" description="Helical" evidence="6">
    <location>
        <begin position="273"/>
        <end position="291"/>
    </location>
</feature>
<dbReference type="HOGENOM" id="CLU_008455_8_0_1"/>
<evidence type="ECO:0000256" key="1">
    <source>
        <dbReference type="ARBA" id="ARBA00004141"/>
    </source>
</evidence>
<keyword evidence="2 6" id="KW-0812">Transmembrane</keyword>
<feature type="transmembrane region" description="Helical" evidence="6">
    <location>
        <begin position="209"/>
        <end position="229"/>
    </location>
</feature>
<feature type="transmembrane region" description="Helical" evidence="6">
    <location>
        <begin position="89"/>
        <end position="108"/>
    </location>
</feature>
<dbReference type="InterPro" id="IPR011701">
    <property type="entry name" value="MFS"/>
</dbReference>
<dbReference type="InterPro" id="IPR020846">
    <property type="entry name" value="MFS_dom"/>
</dbReference>